<feature type="domain" description="SPOR" evidence="5">
    <location>
        <begin position="315"/>
        <end position="369"/>
    </location>
</feature>
<dbReference type="PANTHER" id="PTHR37423:SF2">
    <property type="entry name" value="MEMBRANE-BOUND LYTIC MUREIN TRANSGLYCOSYLASE C"/>
    <property type="match status" value="1"/>
</dbReference>
<dbReference type="RefSeq" id="WP_159598086.1">
    <property type="nucleotide sequence ID" value="NZ_CACSAS010000001.1"/>
</dbReference>
<accession>A0A5S9NKU3</accession>
<organism evidence="6 7">
    <name type="scientific">Starkeya nomas</name>
    <dbReference type="NCBI Taxonomy" id="2666134"/>
    <lineage>
        <taxon>Bacteria</taxon>
        <taxon>Pseudomonadati</taxon>
        <taxon>Pseudomonadota</taxon>
        <taxon>Alphaproteobacteria</taxon>
        <taxon>Hyphomicrobiales</taxon>
        <taxon>Xanthobacteraceae</taxon>
        <taxon>Starkeya</taxon>
    </lineage>
</organism>
<evidence type="ECO:0000259" key="5">
    <source>
        <dbReference type="Pfam" id="PF05036"/>
    </source>
</evidence>
<dbReference type="AlphaFoldDB" id="A0A5S9NKU3"/>
<dbReference type="GO" id="GO:0042834">
    <property type="term" value="F:peptidoglycan binding"/>
    <property type="evidence" value="ECO:0007669"/>
    <property type="project" value="InterPro"/>
</dbReference>
<dbReference type="Pfam" id="PF05036">
    <property type="entry name" value="SPOR"/>
    <property type="match status" value="1"/>
</dbReference>
<evidence type="ECO:0000256" key="1">
    <source>
        <dbReference type="ARBA" id="ARBA00007734"/>
    </source>
</evidence>
<protein>
    <recommendedName>
        <fullName evidence="8">Transglycosylase SLT domain-containing protein</fullName>
    </recommendedName>
</protein>
<feature type="compositionally biased region" description="Low complexity" evidence="3">
    <location>
        <begin position="241"/>
        <end position="256"/>
    </location>
</feature>
<proteinExistence type="inferred from homology"/>
<evidence type="ECO:0000256" key="3">
    <source>
        <dbReference type="SAM" id="MobiDB-lite"/>
    </source>
</evidence>
<comment type="similarity">
    <text evidence="1">Belongs to the transglycosylase Slt family.</text>
</comment>
<dbReference type="EMBL" id="CACSAS010000001">
    <property type="protein sequence ID" value="CAA0089553.1"/>
    <property type="molecule type" value="Genomic_DNA"/>
</dbReference>
<dbReference type="Proteomes" id="UP000433050">
    <property type="component" value="Unassembled WGS sequence"/>
</dbReference>
<dbReference type="Gene3D" id="1.10.530.10">
    <property type="match status" value="1"/>
</dbReference>
<evidence type="ECO:0000313" key="6">
    <source>
        <dbReference type="EMBL" id="CAA0089553.1"/>
    </source>
</evidence>
<sequence length="371" mass="38486">MAVFGASQWDRSKEGRAGGTPAHRRAFSALALLLALCVPATSEPSRIPASPPATGANGETVEQALCRMIEGAANRHDLPVDFFTRLIWRESSFRGDAVSPKGAQGIAQFMPGTAAERGLEDPFDPEAALPASAALLADLRTRFGNLGLAAAAYNAGPARVERWLAGQSGLPLETQDYLLFITGRAAEDWAAERAAQIAAAAPDASQPPEAPTASTPNDAPSSTAPAAPPAAEAPTSPPSAPQQSVSPPSTAPQIAAAPPPAPKTYCLTVTAALRRGGGAVAQEIATVTAPWGVQLSGNFSKTRALNSYQRTHKRFAALLEGTQPMIIGTRLRSRGSRAFYRVRVAQPSRQAATALCSRLRAAGGACIVLPS</sequence>
<name>A0A5S9NKU3_9HYPH</name>
<feature type="domain" description="Transglycosylase SLT" evidence="4">
    <location>
        <begin position="68"/>
        <end position="167"/>
    </location>
</feature>
<dbReference type="InterPro" id="IPR007730">
    <property type="entry name" value="SPOR-like_dom"/>
</dbReference>
<feature type="compositionally biased region" description="Low complexity" evidence="3">
    <location>
        <begin position="196"/>
        <end position="234"/>
    </location>
</feature>
<keyword evidence="7" id="KW-1185">Reference proteome</keyword>
<dbReference type="InterPro" id="IPR008258">
    <property type="entry name" value="Transglycosylase_SLT_dom_1"/>
</dbReference>
<comment type="similarity">
    <text evidence="2">Belongs to the virb1 family.</text>
</comment>
<feature type="region of interest" description="Disordered" evidence="3">
    <location>
        <begin position="196"/>
        <end position="259"/>
    </location>
</feature>
<evidence type="ECO:0000313" key="7">
    <source>
        <dbReference type="Proteomes" id="UP000433050"/>
    </source>
</evidence>
<feature type="region of interest" description="Disordered" evidence="3">
    <location>
        <begin position="1"/>
        <end position="21"/>
    </location>
</feature>
<evidence type="ECO:0000259" key="4">
    <source>
        <dbReference type="Pfam" id="PF01464"/>
    </source>
</evidence>
<dbReference type="PANTHER" id="PTHR37423">
    <property type="entry name" value="SOLUBLE LYTIC MUREIN TRANSGLYCOSYLASE-RELATED"/>
    <property type="match status" value="1"/>
</dbReference>
<evidence type="ECO:0000256" key="2">
    <source>
        <dbReference type="ARBA" id="ARBA00009387"/>
    </source>
</evidence>
<dbReference type="InterPro" id="IPR023346">
    <property type="entry name" value="Lysozyme-like_dom_sf"/>
</dbReference>
<dbReference type="Pfam" id="PF01464">
    <property type="entry name" value="SLT"/>
    <property type="match status" value="1"/>
</dbReference>
<dbReference type="SUPFAM" id="SSF53955">
    <property type="entry name" value="Lysozyme-like"/>
    <property type="match status" value="1"/>
</dbReference>
<gene>
    <name evidence="6" type="ORF">STARVERO_00962</name>
</gene>
<reference evidence="6 7" key="1">
    <citation type="submission" date="2019-12" db="EMBL/GenBank/DDBJ databases">
        <authorList>
            <person name="Reyes-Prieto M."/>
        </authorList>
    </citation>
    <scope>NUCLEOTIDE SEQUENCE [LARGE SCALE GENOMIC DNA]</scope>
    <source>
        <strain evidence="6">HF14-78462</strain>
    </source>
</reference>
<evidence type="ECO:0008006" key="8">
    <source>
        <dbReference type="Google" id="ProtNLM"/>
    </source>
</evidence>